<evidence type="ECO:0000256" key="6">
    <source>
        <dbReference type="ARBA" id="ARBA00023163"/>
    </source>
</evidence>
<comment type="similarity">
    <text evidence="8">Belongs to the AP2/ERF transcription factor family. ERF subfamily.</text>
</comment>
<dbReference type="InterPro" id="IPR016177">
    <property type="entry name" value="DNA-bd_dom_sf"/>
</dbReference>
<keyword evidence="4" id="KW-0238">DNA-binding</keyword>
<dbReference type="Gene3D" id="3.30.730.10">
    <property type="entry name" value="AP2/ERF domain"/>
    <property type="match status" value="1"/>
</dbReference>
<keyword evidence="6" id="KW-0804">Transcription</keyword>
<keyword evidence="9" id="KW-1133">Transmembrane helix</keyword>
<evidence type="ECO:0000256" key="5">
    <source>
        <dbReference type="ARBA" id="ARBA00023159"/>
    </source>
</evidence>
<dbReference type="SUPFAM" id="SSF54171">
    <property type="entry name" value="DNA-binding domain"/>
    <property type="match status" value="1"/>
</dbReference>
<proteinExistence type="inferred from homology"/>
<dbReference type="PANTHER" id="PTHR31241">
    <property type="entry name" value="DEHYDRATION-RESPONSIVE ELEMENT-BINDING PROTEIN 2C"/>
    <property type="match status" value="1"/>
</dbReference>
<keyword evidence="9" id="KW-0812">Transmembrane</keyword>
<comment type="subcellular location">
    <subcellularLocation>
        <location evidence="1">Nucleus</location>
    </subcellularLocation>
</comment>
<dbReference type="SMART" id="SM00380">
    <property type="entry name" value="AP2"/>
    <property type="match status" value="1"/>
</dbReference>
<evidence type="ECO:0000256" key="1">
    <source>
        <dbReference type="ARBA" id="ARBA00004123"/>
    </source>
</evidence>
<name>A0ABR2FIU7_9ROSI</name>
<evidence type="ECO:0000259" key="10">
    <source>
        <dbReference type="PROSITE" id="PS51032"/>
    </source>
</evidence>
<evidence type="ECO:0000256" key="8">
    <source>
        <dbReference type="ARBA" id="ARBA00024343"/>
    </source>
</evidence>
<protein>
    <recommendedName>
        <fullName evidence="10">AP2/ERF domain-containing protein</fullName>
    </recommendedName>
</protein>
<keyword evidence="7" id="KW-0539">Nucleus</keyword>
<evidence type="ECO:0000256" key="3">
    <source>
        <dbReference type="ARBA" id="ARBA00023016"/>
    </source>
</evidence>
<evidence type="ECO:0000256" key="7">
    <source>
        <dbReference type="ARBA" id="ARBA00023242"/>
    </source>
</evidence>
<keyword evidence="5" id="KW-0010">Activator</keyword>
<keyword evidence="2" id="KW-0805">Transcription regulation</keyword>
<dbReference type="PRINTS" id="PR00367">
    <property type="entry name" value="ETHRSPELEMNT"/>
</dbReference>
<keyword evidence="12" id="KW-1185">Reference proteome</keyword>
<keyword evidence="9" id="KW-0472">Membrane</keyword>
<dbReference type="PANTHER" id="PTHR31241:SF62">
    <property type="entry name" value="DEHYDRATION-RESPONSIVE ELEMENT-BINDING PROTEIN 2D"/>
    <property type="match status" value="1"/>
</dbReference>
<accession>A0ABR2FIU7</accession>
<dbReference type="InterPro" id="IPR036955">
    <property type="entry name" value="AP2/ERF_dom_sf"/>
</dbReference>
<evidence type="ECO:0000313" key="12">
    <source>
        <dbReference type="Proteomes" id="UP001472677"/>
    </source>
</evidence>
<keyword evidence="3" id="KW-0346">Stress response</keyword>
<dbReference type="PROSITE" id="PS51032">
    <property type="entry name" value="AP2_ERF"/>
    <property type="match status" value="1"/>
</dbReference>
<dbReference type="Pfam" id="PF00847">
    <property type="entry name" value="AP2"/>
    <property type="match status" value="1"/>
</dbReference>
<gene>
    <name evidence="11" type="ORF">V6N12_071110</name>
</gene>
<evidence type="ECO:0000313" key="11">
    <source>
        <dbReference type="EMBL" id="KAK8580859.1"/>
    </source>
</evidence>
<feature type="transmembrane region" description="Helical" evidence="9">
    <location>
        <begin position="48"/>
        <end position="72"/>
    </location>
</feature>
<dbReference type="CDD" id="cd00018">
    <property type="entry name" value="AP2"/>
    <property type="match status" value="1"/>
</dbReference>
<feature type="domain" description="AP2/ERF" evidence="10">
    <location>
        <begin position="116"/>
        <end position="173"/>
    </location>
</feature>
<evidence type="ECO:0000256" key="9">
    <source>
        <dbReference type="SAM" id="Phobius"/>
    </source>
</evidence>
<evidence type="ECO:0000256" key="4">
    <source>
        <dbReference type="ARBA" id="ARBA00023125"/>
    </source>
</evidence>
<organism evidence="11 12">
    <name type="scientific">Hibiscus sabdariffa</name>
    <name type="common">roselle</name>
    <dbReference type="NCBI Taxonomy" id="183260"/>
    <lineage>
        <taxon>Eukaryota</taxon>
        <taxon>Viridiplantae</taxon>
        <taxon>Streptophyta</taxon>
        <taxon>Embryophyta</taxon>
        <taxon>Tracheophyta</taxon>
        <taxon>Spermatophyta</taxon>
        <taxon>Magnoliopsida</taxon>
        <taxon>eudicotyledons</taxon>
        <taxon>Gunneridae</taxon>
        <taxon>Pentapetalae</taxon>
        <taxon>rosids</taxon>
        <taxon>malvids</taxon>
        <taxon>Malvales</taxon>
        <taxon>Malvaceae</taxon>
        <taxon>Malvoideae</taxon>
        <taxon>Hibiscus</taxon>
    </lineage>
</organism>
<sequence>MAASFAVDTGKQDLYAKYHPKSSLRHVSFKLNYPHRSFYLPLLSRINAIIPFQAMYLSIIFLIFLLQLSFAFSAGTMSTSLMGGFAERKQIKKPAQASSRKGCMRGKGGPENALCTYKGVRQRTWGKWVAEIREPNRGARLWLGTFDTSHEAAMAYDAAARKLYGSEAKLNLPELCPSRRYPLPPTYTQVAAIENQHQNVNNQGTGSSNSPIIIRSDDVQHVFNNDSVKSFRNENLDSQENLAENNAKVGQNKDEIDGFWENMWVDLPVLDESIWAEAAISIDFPLMDDPGSFAGNLVDATGWDVLQSPWCM</sequence>
<dbReference type="Proteomes" id="UP001472677">
    <property type="component" value="Unassembled WGS sequence"/>
</dbReference>
<reference evidence="11 12" key="1">
    <citation type="journal article" date="2024" name="G3 (Bethesda)">
        <title>Genome assembly of Hibiscus sabdariffa L. provides insights into metabolisms of medicinal natural products.</title>
        <authorList>
            <person name="Kim T."/>
        </authorList>
    </citation>
    <scope>NUCLEOTIDE SEQUENCE [LARGE SCALE GENOMIC DNA]</scope>
    <source>
        <strain evidence="11">TK-2024</strain>
        <tissue evidence="11">Old leaves</tissue>
    </source>
</reference>
<evidence type="ECO:0000256" key="2">
    <source>
        <dbReference type="ARBA" id="ARBA00023015"/>
    </source>
</evidence>
<dbReference type="EMBL" id="JBBPBM010000006">
    <property type="protein sequence ID" value="KAK8580859.1"/>
    <property type="molecule type" value="Genomic_DNA"/>
</dbReference>
<comment type="caution">
    <text evidence="11">The sequence shown here is derived from an EMBL/GenBank/DDBJ whole genome shotgun (WGS) entry which is preliminary data.</text>
</comment>
<dbReference type="InterPro" id="IPR001471">
    <property type="entry name" value="AP2/ERF_dom"/>
</dbReference>